<protein>
    <recommendedName>
        <fullName evidence="2">Pectinesterase inhibitor domain-containing protein</fullName>
    </recommendedName>
</protein>
<evidence type="ECO:0000313" key="3">
    <source>
        <dbReference type="EMBL" id="OEL14726.1"/>
    </source>
</evidence>
<reference evidence="3 4" key="1">
    <citation type="submission" date="2016-09" db="EMBL/GenBank/DDBJ databases">
        <title>The draft genome of Dichanthelium oligosanthes: A C3 panicoid grass species.</title>
        <authorList>
            <person name="Studer A.J."/>
            <person name="Schnable J.C."/>
            <person name="Brutnell T.P."/>
        </authorList>
    </citation>
    <scope>NUCLEOTIDE SEQUENCE [LARGE SCALE GENOMIC DNA]</scope>
    <source>
        <strain evidence="4">cv. Kellogg 1175</strain>
        <tissue evidence="3">Leaf</tissue>
    </source>
</reference>
<keyword evidence="4" id="KW-1185">Reference proteome</keyword>
<evidence type="ECO:0000259" key="2">
    <source>
        <dbReference type="Pfam" id="PF04043"/>
    </source>
</evidence>
<dbReference type="GO" id="GO:0004857">
    <property type="term" value="F:enzyme inhibitor activity"/>
    <property type="evidence" value="ECO:0007669"/>
    <property type="project" value="InterPro"/>
</dbReference>
<feature type="domain" description="Pectinesterase inhibitor" evidence="2">
    <location>
        <begin position="13"/>
        <end position="86"/>
    </location>
</feature>
<evidence type="ECO:0000313" key="4">
    <source>
        <dbReference type="Proteomes" id="UP000095767"/>
    </source>
</evidence>
<dbReference type="SUPFAM" id="SSF101148">
    <property type="entry name" value="Plant invertase/pectin methylesterase inhibitor"/>
    <property type="match status" value="1"/>
</dbReference>
<comment type="caution">
    <text evidence="3">The sequence shown here is derived from an EMBL/GenBank/DDBJ whole genome shotgun (WGS) entry which is preliminary data.</text>
</comment>
<dbReference type="Gene3D" id="1.20.140.40">
    <property type="entry name" value="Invertase/pectin methylesterase inhibitor family protein"/>
    <property type="match status" value="1"/>
</dbReference>
<proteinExistence type="predicted"/>
<feature type="region of interest" description="Disordered" evidence="1">
    <location>
        <begin position="84"/>
        <end position="116"/>
    </location>
</feature>
<accession>A0A1E5UPE8</accession>
<dbReference type="EMBL" id="LWDX02069147">
    <property type="protein sequence ID" value="OEL14726.1"/>
    <property type="molecule type" value="Genomic_DNA"/>
</dbReference>
<name>A0A1E5UPE8_9POAL</name>
<evidence type="ECO:0000256" key="1">
    <source>
        <dbReference type="SAM" id="MobiDB-lite"/>
    </source>
</evidence>
<dbReference type="InterPro" id="IPR035513">
    <property type="entry name" value="Invertase/methylesterase_inhib"/>
</dbReference>
<dbReference type="Proteomes" id="UP000095767">
    <property type="component" value="Unassembled WGS sequence"/>
</dbReference>
<dbReference type="STRING" id="888268.A0A1E5UPE8"/>
<dbReference type="InterPro" id="IPR006501">
    <property type="entry name" value="Pectinesterase_inhib_dom"/>
</dbReference>
<organism evidence="3 4">
    <name type="scientific">Dichanthelium oligosanthes</name>
    <dbReference type="NCBI Taxonomy" id="888268"/>
    <lineage>
        <taxon>Eukaryota</taxon>
        <taxon>Viridiplantae</taxon>
        <taxon>Streptophyta</taxon>
        <taxon>Embryophyta</taxon>
        <taxon>Tracheophyta</taxon>
        <taxon>Spermatophyta</taxon>
        <taxon>Magnoliopsida</taxon>
        <taxon>Liliopsida</taxon>
        <taxon>Poales</taxon>
        <taxon>Poaceae</taxon>
        <taxon>PACMAD clade</taxon>
        <taxon>Panicoideae</taxon>
        <taxon>Panicodae</taxon>
        <taxon>Paniceae</taxon>
        <taxon>Dichantheliinae</taxon>
        <taxon>Dichanthelium</taxon>
    </lineage>
</organism>
<dbReference type="OrthoDB" id="1430376at2759"/>
<dbReference type="AlphaFoldDB" id="A0A1E5UPE8"/>
<gene>
    <name evidence="3" type="ORF">BAE44_0024256</name>
</gene>
<dbReference type="Pfam" id="PF04043">
    <property type="entry name" value="PMEI"/>
    <property type="match status" value="1"/>
</dbReference>
<sequence length="116" mass="11903">MASTGHLAAVGAKAAHDYVSMHGDAIDLLGQSVEAMEGLVGKERSGGQAAGSSSRNVRFQVNSVYTWVSAALTNDDMCMEGFKPEAAGGGGVREVQRRSPANGPCVTSRGSSTRSS</sequence>